<keyword evidence="2" id="KW-1185">Reference proteome</keyword>
<gene>
    <name evidence="1" type="ORF">SPARVUS_LOCUS8166269</name>
</gene>
<comment type="caution">
    <text evidence="1">The sequence shown here is derived from an EMBL/GenBank/DDBJ whole genome shotgun (WGS) entry which is preliminary data.</text>
</comment>
<protein>
    <submittedName>
        <fullName evidence="1">Uncharacterized protein</fullName>
    </submittedName>
</protein>
<dbReference type="Proteomes" id="UP001162483">
    <property type="component" value="Unassembled WGS sequence"/>
</dbReference>
<reference evidence="1" key="1">
    <citation type="submission" date="2023-05" db="EMBL/GenBank/DDBJ databases">
        <authorList>
            <person name="Stuckert A."/>
        </authorList>
    </citation>
    <scope>NUCLEOTIDE SEQUENCE</scope>
</reference>
<dbReference type="EMBL" id="CATNWA010014734">
    <property type="protein sequence ID" value="CAI9575287.1"/>
    <property type="molecule type" value="Genomic_DNA"/>
</dbReference>
<name>A0ABN9DV89_9NEOB</name>
<evidence type="ECO:0000313" key="2">
    <source>
        <dbReference type="Proteomes" id="UP001162483"/>
    </source>
</evidence>
<sequence>MSIPICCVQWFCTEQPGSSSSSVPRWHTWPLPPVGCPNSKQLAMGAPTAPCVHSHTELQLSPAPSLFSLAHWLLLTAVGANGSCFCLSQ</sequence>
<proteinExistence type="predicted"/>
<accession>A0ABN9DV89</accession>
<organism evidence="1 2">
    <name type="scientific">Staurois parvus</name>
    <dbReference type="NCBI Taxonomy" id="386267"/>
    <lineage>
        <taxon>Eukaryota</taxon>
        <taxon>Metazoa</taxon>
        <taxon>Chordata</taxon>
        <taxon>Craniata</taxon>
        <taxon>Vertebrata</taxon>
        <taxon>Euteleostomi</taxon>
        <taxon>Amphibia</taxon>
        <taxon>Batrachia</taxon>
        <taxon>Anura</taxon>
        <taxon>Neobatrachia</taxon>
        <taxon>Ranoidea</taxon>
        <taxon>Ranidae</taxon>
        <taxon>Staurois</taxon>
    </lineage>
</organism>
<evidence type="ECO:0000313" key="1">
    <source>
        <dbReference type="EMBL" id="CAI9575287.1"/>
    </source>
</evidence>